<evidence type="ECO:0000313" key="2">
    <source>
        <dbReference type="Proteomes" id="UP000281553"/>
    </source>
</evidence>
<organism evidence="1 2">
    <name type="scientific">Dibothriocephalus latus</name>
    <name type="common">Fish tapeworm</name>
    <name type="synonym">Diphyllobothrium latum</name>
    <dbReference type="NCBI Taxonomy" id="60516"/>
    <lineage>
        <taxon>Eukaryota</taxon>
        <taxon>Metazoa</taxon>
        <taxon>Spiralia</taxon>
        <taxon>Lophotrochozoa</taxon>
        <taxon>Platyhelminthes</taxon>
        <taxon>Cestoda</taxon>
        <taxon>Eucestoda</taxon>
        <taxon>Diphyllobothriidea</taxon>
        <taxon>Diphyllobothriidae</taxon>
        <taxon>Dibothriocephalus</taxon>
    </lineage>
</organism>
<dbReference type="EMBL" id="UYRU01066082">
    <property type="protein sequence ID" value="VDN16509.1"/>
    <property type="molecule type" value="Genomic_DNA"/>
</dbReference>
<sequence>MAETCIDHTVSGRPKFRNILKTLASLVPAGRSIGHHMLRAANIRTNDLKSHIVFENLKVSRQRQQLCHKLDNLFPREYCQKILAGLPQPESELHMIAICVVGVVQVDKAPVLGASEKDHMLDHLLLVKSIAGQKAAERGLRMLITPGGLGHEGFSFVSASPGVQTSAQVIDQMLTMISEVRTEFRSRLPSRRETCSVNAAVHMAAAFTGLIGVHLPRFVDITTMPAK</sequence>
<gene>
    <name evidence="1" type="ORF">DILT_LOCUS12340</name>
</gene>
<evidence type="ECO:0000313" key="1">
    <source>
        <dbReference type="EMBL" id="VDN16509.1"/>
    </source>
</evidence>
<proteinExistence type="predicted"/>
<dbReference type="Proteomes" id="UP000281553">
    <property type="component" value="Unassembled WGS sequence"/>
</dbReference>
<protein>
    <submittedName>
        <fullName evidence="1">Uncharacterized protein</fullName>
    </submittedName>
</protein>
<name>A0A3P7P853_DIBLA</name>
<dbReference type="AlphaFoldDB" id="A0A3P7P853"/>
<accession>A0A3P7P853</accession>
<keyword evidence="2" id="KW-1185">Reference proteome</keyword>
<reference evidence="1 2" key="1">
    <citation type="submission" date="2018-11" db="EMBL/GenBank/DDBJ databases">
        <authorList>
            <consortium name="Pathogen Informatics"/>
        </authorList>
    </citation>
    <scope>NUCLEOTIDE SEQUENCE [LARGE SCALE GENOMIC DNA]</scope>
</reference>